<feature type="non-terminal residue" evidence="2">
    <location>
        <position position="77"/>
    </location>
</feature>
<feature type="domain" description="ABC-type glycine betaine transport system substrate-binding" evidence="1">
    <location>
        <begin position="1"/>
        <end position="73"/>
    </location>
</feature>
<accession>A0AAW6YPQ4</accession>
<proteinExistence type="predicted"/>
<dbReference type="GO" id="GO:0022857">
    <property type="term" value="F:transmembrane transporter activity"/>
    <property type="evidence" value="ECO:0007669"/>
    <property type="project" value="InterPro"/>
</dbReference>
<reference evidence="2" key="1">
    <citation type="submission" date="2023-05" db="EMBL/GenBank/DDBJ databases">
        <title>Cataloging the Phylogenetic Diversity of Human Bladder Bacteria.</title>
        <authorList>
            <person name="Du J."/>
        </authorList>
    </citation>
    <scope>NUCLEOTIDE SEQUENCE</scope>
    <source>
        <strain evidence="2">UMB0765</strain>
    </source>
</reference>
<dbReference type="Gene3D" id="3.40.190.120">
    <property type="entry name" value="Osmoprotection protein (prox), domain 2"/>
    <property type="match status" value="1"/>
</dbReference>
<dbReference type="AlphaFoldDB" id="A0AAW6YPQ4"/>
<dbReference type="Pfam" id="PF04069">
    <property type="entry name" value="OpuAC"/>
    <property type="match status" value="1"/>
</dbReference>
<dbReference type="Gene3D" id="3.40.190.10">
    <property type="entry name" value="Periplasmic binding protein-like II"/>
    <property type="match status" value="1"/>
</dbReference>
<name>A0AAW6YPQ4_9STRE</name>
<evidence type="ECO:0000313" key="2">
    <source>
        <dbReference type="EMBL" id="MDK7294444.1"/>
    </source>
</evidence>
<dbReference type="GO" id="GO:0043190">
    <property type="term" value="C:ATP-binding cassette (ABC) transporter complex"/>
    <property type="evidence" value="ECO:0007669"/>
    <property type="project" value="InterPro"/>
</dbReference>
<dbReference type="SUPFAM" id="SSF53850">
    <property type="entry name" value="Periplasmic binding protein-like II"/>
    <property type="match status" value="1"/>
</dbReference>
<feature type="non-terminal residue" evidence="2">
    <location>
        <position position="1"/>
    </location>
</feature>
<dbReference type="InterPro" id="IPR007210">
    <property type="entry name" value="ABC_Gly_betaine_transp_sub-bd"/>
</dbReference>
<dbReference type="RefSeq" id="WP_285362750.1">
    <property type="nucleotide sequence ID" value="NZ_JASOPU010000556.1"/>
</dbReference>
<dbReference type="EMBL" id="JASOPU010000556">
    <property type="protein sequence ID" value="MDK7294444.1"/>
    <property type="molecule type" value="Genomic_DNA"/>
</dbReference>
<protein>
    <submittedName>
        <fullName evidence="2">Glycine betaine ABC transporter substrate-binding protein</fullName>
    </submittedName>
</protein>
<evidence type="ECO:0000259" key="1">
    <source>
        <dbReference type="Pfam" id="PF04069"/>
    </source>
</evidence>
<evidence type="ECO:0000313" key="3">
    <source>
        <dbReference type="Proteomes" id="UP001237917"/>
    </source>
</evidence>
<gene>
    <name evidence="2" type="ORF">QP487_13595</name>
</gene>
<dbReference type="Proteomes" id="UP001237917">
    <property type="component" value="Unassembled WGS sequence"/>
</dbReference>
<organism evidence="2 3">
    <name type="scientific">Streptococcus pasteurianus</name>
    <dbReference type="NCBI Taxonomy" id="197614"/>
    <lineage>
        <taxon>Bacteria</taxon>
        <taxon>Bacillati</taxon>
        <taxon>Bacillota</taxon>
        <taxon>Bacilli</taxon>
        <taxon>Lactobacillales</taxon>
        <taxon>Streptococcaceae</taxon>
        <taxon>Streptococcus</taxon>
    </lineage>
</organism>
<sequence length="77" mass="8696">KAYDLVALEDDSGLFPHYQGAPMLRVDYARDHPQVVAALNRLDGMITEEEMIQMNYQVSQEGQSAKDVAHQYLLDKG</sequence>
<comment type="caution">
    <text evidence="2">The sequence shown here is derived from an EMBL/GenBank/DDBJ whole genome shotgun (WGS) entry which is preliminary data.</text>
</comment>